<evidence type="ECO:0000313" key="1">
    <source>
        <dbReference type="EMBL" id="CAI9154223.1"/>
    </source>
</evidence>
<dbReference type="EMBL" id="OX459947">
    <property type="protein sequence ID" value="CAI9154223.1"/>
    <property type="molecule type" value="Genomic_DNA"/>
</dbReference>
<dbReference type="Proteomes" id="UP001176941">
    <property type="component" value="Chromosome 11"/>
</dbReference>
<organism evidence="1 2">
    <name type="scientific">Rangifer tarandus platyrhynchus</name>
    <name type="common">Svalbard reindeer</name>
    <dbReference type="NCBI Taxonomy" id="3082113"/>
    <lineage>
        <taxon>Eukaryota</taxon>
        <taxon>Metazoa</taxon>
        <taxon>Chordata</taxon>
        <taxon>Craniata</taxon>
        <taxon>Vertebrata</taxon>
        <taxon>Euteleostomi</taxon>
        <taxon>Mammalia</taxon>
        <taxon>Eutheria</taxon>
        <taxon>Laurasiatheria</taxon>
        <taxon>Artiodactyla</taxon>
        <taxon>Ruminantia</taxon>
        <taxon>Pecora</taxon>
        <taxon>Cervidae</taxon>
        <taxon>Odocoileinae</taxon>
        <taxon>Rangifer</taxon>
    </lineage>
</organism>
<evidence type="ECO:0000313" key="2">
    <source>
        <dbReference type="Proteomes" id="UP001176941"/>
    </source>
</evidence>
<name>A0ABN8XXW6_RANTA</name>
<protein>
    <submittedName>
        <fullName evidence="1">Uncharacterized protein</fullName>
    </submittedName>
</protein>
<reference evidence="1" key="1">
    <citation type="submission" date="2023-04" db="EMBL/GenBank/DDBJ databases">
        <authorList>
            <consortium name="ELIXIR-Norway"/>
        </authorList>
    </citation>
    <scope>NUCLEOTIDE SEQUENCE [LARGE SCALE GENOMIC DNA]</scope>
</reference>
<accession>A0ABN8XXW6</accession>
<gene>
    <name evidence="1" type="ORF">MRATA1EN1_LOCUS3185</name>
</gene>
<keyword evidence="2" id="KW-1185">Reference proteome</keyword>
<sequence>MVYESGFSRETEMVGCIHIVKNLLGLDHVIMEADESKMSFSLRGESPSSPASHCFPGWAVTLCLEVVAEEMLPKLASAEVSLWETLRRLLHHRLCKPPTSAPSLGSVR</sequence>
<proteinExistence type="predicted"/>